<proteinExistence type="predicted"/>
<reference evidence="1 2" key="1">
    <citation type="submission" date="2016-04" db="EMBL/GenBank/DDBJ databases">
        <title>A degradative enzymes factory behind the ericoid mycorrhizal symbiosis.</title>
        <authorList>
            <consortium name="DOE Joint Genome Institute"/>
            <person name="Martino E."/>
            <person name="Morin E."/>
            <person name="Grelet G."/>
            <person name="Kuo A."/>
            <person name="Kohler A."/>
            <person name="Daghino S."/>
            <person name="Barry K."/>
            <person name="Choi C."/>
            <person name="Cichocki N."/>
            <person name="Clum A."/>
            <person name="Copeland A."/>
            <person name="Hainaut M."/>
            <person name="Haridas S."/>
            <person name="Labutti K."/>
            <person name="Lindquist E."/>
            <person name="Lipzen A."/>
            <person name="Khouja H.-R."/>
            <person name="Murat C."/>
            <person name="Ohm R."/>
            <person name="Olson A."/>
            <person name="Spatafora J."/>
            <person name="Veneault-Fourrey C."/>
            <person name="Henrissat B."/>
            <person name="Grigoriev I."/>
            <person name="Martin F."/>
            <person name="Perotto S."/>
        </authorList>
    </citation>
    <scope>NUCLEOTIDE SEQUENCE [LARGE SCALE GENOMIC DNA]</scope>
    <source>
        <strain evidence="1 2">F</strain>
    </source>
</reference>
<evidence type="ECO:0000313" key="1">
    <source>
        <dbReference type="EMBL" id="PMD41446.1"/>
    </source>
</evidence>
<evidence type="ECO:0000313" key="2">
    <source>
        <dbReference type="Proteomes" id="UP000235786"/>
    </source>
</evidence>
<keyword evidence="2" id="KW-1185">Reference proteome</keyword>
<dbReference type="EMBL" id="KZ613944">
    <property type="protein sequence ID" value="PMD41446.1"/>
    <property type="molecule type" value="Genomic_DNA"/>
</dbReference>
<protein>
    <recommendedName>
        <fullName evidence="3">BTB domain-containing protein</fullName>
    </recommendedName>
</protein>
<dbReference type="AlphaFoldDB" id="A0A2J6RSF2"/>
<dbReference type="Proteomes" id="UP000235786">
    <property type="component" value="Unassembled WGS sequence"/>
</dbReference>
<evidence type="ECO:0008006" key="3">
    <source>
        <dbReference type="Google" id="ProtNLM"/>
    </source>
</evidence>
<accession>A0A2J6RSF2</accession>
<sequence length="457" mass="51357">MTSIKVAGQEYPLIDIRSTGDLILDVSFKNTPECTKSIPKDALRALRSKKLPVPSPRIFYRVRLETLKKHSEYFRTLLTPPFAEGVSVAETLSHLSKSNQNPTEVEAEQLPRVKIVDDDSATKTIGRELIFRDLLHVLHGASPPTTIFTTHSLTVLVIMADRFTVVPFLTRHFQKILLNHKYQISQDKVGEETLRQKVLVQFYTDHGVRFAAATKELILRGSTRWSGSYDTSSAECAYRRTCVLRTIASIQSQFLTIYSSSRDRQCKLGYDSSSACDSFQLGEMVKFLTKKGLLSLIPFQSVPPEDSEYIWPEAYSGDVDYLINMLRQCPSYQIDHNHGHCGLRTKLLPALDFDVRATGLGIRLTPSKNGPVFDSWVPQSTPKKSFYVADEKGQDVDVAGSSSKEFQFALVRSKMVWATGNNSNMEKSAKALFTAEKWDWVTEPESNSKSGIGVRPL</sequence>
<organism evidence="1 2">
    <name type="scientific">Hyaloscypha variabilis (strain UAMH 11265 / GT02V1 / F)</name>
    <name type="common">Meliniomyces variabilis</name>
    <dbReference type="NCBI Taxonomy" id="1149755"/>
    <lineage>
        <taxon>Eukaryota</taxon>
        <taxon>Fungi</taxon>
        <taxon>Dikarya</taxon>
        <taxon>Ascomycota</taxon>
        <taxon>Pezizomycotina</taxon>
        <taxon>Leotiomycetes</taxon>
        <taxon>Helotiales</taxon>
        <taxon>Hyaloscyphaceae</taxon>
        <taxon>Hyaloscypha</taxon>
        <taxon>Hyaloscypha variabilis</taxon>
    </lineage>
</organism>
<gene>
    <name evidence="1" type="ORF">L207DRAFT_632844</name>
</gene>
<dbReference type="OrthoDB" id="5398371at2759"/>
<name>A0A2J6RSF2_HYAVF</name>